<evidence type="ECO:0000313" key="2">
    <source>
        <dbReference type="Proteomes" id="UP001548189"/>
    </source>
</evidence>
<keyword evidence="2" id="KW-1185">Reference proteome</keyword>
<sequence length="272" mass="30208">MSILLESLTQKNDAQNGLDNDKIPDIHSTHFDDELLGDERLLKRLKIWQLLTYTLGIMLVASWCWIYLSGSITPSPLQQSTVQVPEQTSILPNKAILSQAINPTQQTEPVQNQAASTQQITSVQPELSDESEAGRSVYKPKKHTKPAVKPENRSSRVADNQMQPEVERQSDVTAKSLNNSSLANSQTATPAPKPGTAVVTKNELPDSLQSEFPNIQINSYVVAENVKDSFVILDGAFYKVNQVIAPNLILRDISKQHIVVEYHSYLVKIPLN</sequence>
<gene>
    <name evidence="1" type="ORF">ABVT43_05520</name>
</gene>
<dbReference type="Proteomes" id="UP001548189">
    <property type="component" value="Unassembled WGS sequence"/>
</dbReference>
<dbReference type="EMBL" id="JBEVCJ010000004">
    <property type="protein sequence ID" value="MET1254580.1"/>
    <property type="molecule type" value="Genomic_DNA"/>
</dbReference>
<evidence type="ECO:0000313" key="1">
    <source>
        <dbReference type="EMBL" id="MET1254580.1"/>
    </source>
</evidence>
<comment type="caution">
    <text evidence="1">The sequence shown here is derived from an EMBL/GenBank/DDBJ whole genome shotgun (WGS) entry which is preliminary data.</text>
</comment>
<protein>
    <submittedName>
        <fullName evidence="1">Uncharacterized protein</fullName>
    </submittedName>
</protein>
<proteinExistence type="predicted"/>
<name>A0ABV2BRL1_9GAMM</name>
<reference evidence="1 2" key="1">
    <citation type="submission" date="2024-06" db="EMBL/GenBank/DDBJ databases">
        <authorList>
            <person name="Li F."/>
        </authorList>
    </citation>
    <scope>NUCLEOTIDE SEQUENCE [LARGE SCALE GENOMIC DNA]</scope>
    <source>
        <strain evidence="1 2">GXAS 311</strain>
    </source>
</reference>
<organism evidence="1 2">
    <name type="scientific">Aliikangiella maris</name>
    <dbReference type="NCBI Taxonomy" id="3162458"/>
    <lineage>
        <taxon>Bacteria</taxon>
        <taxon>Pseudomonadati</taxon>
        <taxon>Pseudomonadota</taxon>
        <taxon>Gammaproteobacteria</taxon>
        <taxon>Oceanospirillales</taxon>
        <taxon>Pleioneaceae</taxon>
        <taxon>Aliikangiella</taxon>
    </lineage>
</organism>
<accession>A0ABV2BRL1</accession>